<dbReference type="Pfam" id="PF07110">
    <property type="entry name" value="EthD"/>
    <property type="match status" value="1"/>
</dbReference>
<protein>
    <recommendedName>
        <fullName evidence="2">EthD domain-containing protein</fullName>
    </recommendedName>
</protein>
<name>A0A066XYQ0_COLSU</name>
<proteinExistence type="inferred from homology"/>
<sequence>MMPETAVPIQARRLLRMTVGHYRNPEVTEEDFHRWVTEEHAARAAKIHARNGIEGFSVVFFPQSFREVAADFVSKSGSPLTVRDHDAQVVYLFRDMDTFYKGAADLEFQALRAEEEPYISRFGAEISLGWVEYYVSESKVVNIGHDGKPTYPTFKEASVAP</sequence>
<evidence type="ECO:0000313" key="3">
    <source>
        <dbReference type="EMBL" id="KDN70911.1"/>
    </source>
</evidence>
<evidence type="ECO:0000256" key="1">
    <source>
        <dbReference type="ARBA" id="ARBA00005986"/>
    </source>
</evidence>
<feature type="domain" description="EthD" evidence="2">
    <location>
        <begin position="24"/>
        <end position="119"/>
    </location>
</feature>
<keyword evidence="4" id="KW-1185">Reference proteome</keyword>
<dbReference type="eggNOG" id="ENOG502R23T">
    <property type="taxonomic scope" value="Eukaryota"/>
</dbReference>
<dbReference type="Proteomes" id="UP000027238">
    <property type="component" value="Unassembled WGS sequence"/>
</dbReference>
<dbReference type="OrthoDB" id="3183782at2759"/>
<dbReference type="GO" id="GO:0016491">
    <property type="term" value="F:oxidoreductase activity"/>
    <property type="evidence" value="ECO:0007669"/>
    <property type="project" value="InterPro"/>
</dbReference>
<accession>A0A066XYQ0</accession>
<dbReference type="EMBL" id="JMSE01000278">
    <property type="protein sequence ID" value="KDN70911.1"/>
    <property type="molecule type" value="Genomic_DNA"/>
</dbReference>
<organism evidence="3 4">
    <name type="scientific">Colletotrichum sublineola</name>
    <name type="common">Sorghum anthracnose fungus</name>
    <dbReference type="NCBI Taxonomy" id="1173701"/>
    <lineage>
        <taxon>Eukaryota</taxon>
        <taxon>Fungi</taxon>
        <taxon>Dikarya</taxon>
        <taxon>Ascomycota</taxon>
        <taxon>Pezizomycotina</taxon>
        <taxon>Sordariomycetes</taxon>
        <taxon>Hypocreomycetidae</taxon>
        <taxon>Glomerellales</taxon>
        <taxon>Glomerellaceae</taxon>
        <taxon>Colletotrichum</taxon>
        <taxon>Colletotrichum graminicola species complex</taxon>
    </lineage>
</organism>
<evidence type="ECO:0000313" key="4">
    <source>
        <dbReference type="Proteomes" id="UP000027238"/>
    </source>
</evidence>
<dbReference type="InterPro" id="IPR011008">
    <property type="entry name" value="Dimeric_a/b-barrel"/>
</dbReference>
<dbReference type="Gene3D" id="3.30.70.100">
    <property type="match status" value="1"/>
</dbReference>
<comment type="similarity">
    <text evidence="1">Belongs to the tpcK family.</text>
</comment>
<reference evidence="4" key="1">
    <citation type="journal article" date="2014" name="Genome Announc.">
        <title>Draft genome sequence of Colletotrichum sublineola, a destructive pathogen of cultivated sorghum.</title>
        <authorList>
            <person name="Baroncelli R."/>
            <person name="Sanz-Martin J.M."/>
            <person name="Rech G.E."/>
            <person name="Sukno S.A."/>
            <person name="Thon M.R."/>
        </authorList>
    </citation>
    <scope>NUCLEOTIDE SEQUENCE [LARGE SCALE GENOMIC DNA]</scope>
    <source>
        <strain evidence="4">TX430BB</strain>
    </source>
</reference>
<dbReference type="OMA" id="GWVIDDH"/>
<evidence type="ECO:0000259" key="2">
    <source>
        <dbReference type="Pfam" id="PF07110"/>
    </source>
</evidence>
<dbReference type="STRING" id="1173701.A0A066XYQ0"/>
<dbReference type="AlphaFoldDB" id="A0A066XYQ0"/>
<dbReference type="HOGENOM" id="CLU_115019_0_1_1"/>
<comment type="caution">
    <text evidence="3">The sequence shown here is derived from an EMBL/GenBank/DDBJ whole genome shotgun (WGS) entry which is preliminary data.</text>
</comment>
<gene>
    <name evidence="3" type="ORF">CSUB01_03725</name>
</gene>
<dbReference type="SUPFAM" id="SSF54909">
    <property type="entry name" value="Dimeric alpha+beta barrel"/>
    <property type="match status" value="1"/>
</dbReference>
<dbReference type="InterPro" id="IPR009799">
    <property type="entry name" value="EthD_dom"/>
</dbReference>